<dbReference type="EMBL" id="DVFO01000090">
    <property type="protein sequence ID" value="HIQ61607.1"/>
    <property type="molecule type" value="Genomic_DNA"/>
</dbReference>
<sequence length="278" mass="30006">MKRKPLVCACLMSALLLPMWGCHSAPTTSEQTEVVVFAAASLESALTQIAQTYEAQHEDVKLTFTFDSSGTLKTQIEEGAVCDLFLSAAQKQMNQLDSQDTTGANTDGLDFVYSDTRIDLLENQVVLAVPPENPGKLNSFSDLASGDYLLCIGNDDVPVGAYSLEILDYLGYSLDQLEDQGKVTYASNVSEVARQVQEGVVDAGMVYATDASTYGLNVADAATPEMCQQVIYPAAVMKSGEADSYDAAEDFLTYLYTNEEAISVWKDVGFTLIAQGEN</sequence>
<feature type="binding site" evidence="4">
    <location>
        <position position="41"/>
    </location>
    <ligand>
        <name>molybdate</name>
        <dbReference type="ChEBI" id="CHEBI:36264"/>
    </ligand>
</feature>
<proteinExistence type="inferred from homology"/>
<keyword evidence="2 4" id="KW-0479">Metal-binding</keyword>
<organism evidence="6 7">
    <name type="scientific">Candidatus Enterenecus faecium</name>
    <dbReference type="NCBI Taxonomy" id="2840780"/>
    <lineage>
        <taxon>Bacteria</taxon>
        <taxon>Bacillati</taxon>
        <taxon>Bacillota</taxon>
        <taxon>Clostridia</taxon>
        <taxon>Eubacteriales</taxon>
        <taxon>Candidatus Enterenecus</taxon>
    </lineage>
</organism>
<feature type="chain" id="PRO_5038559989" evidence="5">
    <location>
        <begin position="25"/>
        <end position="278"/>
    </location>
</feature>
<feature type="signal peptide" evidence="5">
    <location>
        <begin position="1"/>
        <end position="24"/>
    </location>
</feature>
<evidence type="ECO:0000313" key="6">
    <source>
        <dbReference type="EMBL" id="HIQ61607.1"/>
    </source>
</evidence>
<dbReference type="PANTHER" id="PTHR30632:SF0">
    <property type="entry name" value="SULFATE-BINDING PROTEIN"/>
    <property type="match status" value="1"/>
</dbReference>
<evidence type="ECO:0000256" key="5">
    <source>
        <dbReference type="SAM" id="SignalP"/>
    </source>
</evidence>
<dbReference type="Proteomes" id="UP000886879">
    <property type="component" value="Unassembled WGS sequence"/>
</dbReference>
<dbReference type="InterPro" id="IPR005950">
    <property type="entry name" value="ModA"/>
</dbReference>
<dbReference type="NCBIfam" id="TIGR01256">
    <property type="entry name" value="modA"/>
    <property type="match status" value="1"/>
</dbReference>
<dbReference type="GO" id="GO:0030973">
    <property type="term" value="F:molybdate ion binding"/>
    <property type="evidence" value="ECO:0007669"/>
    <property type="project" value="TreeGrafter"/>
</dbReference>
<dbReference type="InterPro" id="IPR050682">
    <property type="entry name" value="ModA/WtpA"/>
</dbReference>
<evidence type="ECO:0000256" key="3">
    <source>
        <dbReference type="ARBA" id="ARBA00022729"/>
    </source>
</evidence>
<accession>A0A9D0YT41</accession>
<keyword evidence="4" id="KW-0500">Molybdenum</keyword>
<evidence type="ECO:0000256" key="4">
    <source>
        <dbReference type="PIRSR" id="PIRSR004846-1"/>
    </source>
</evidence>
<feature type="binding site" evidence="4">
    <location>
        <position position="207"/>
    </location>
    <ligand>
        <name>molybdate</name>
        <dbReference type="ChEBI" id="CHEBI:36264"/>
    </ligand>
</feature>
<evidence type="ECO:0000256" key="1">
    <source>
        <dbReference type="ARBA" id="ARBA00009175"/>
    </source>
</evidence>
<dbReference type="Pfam" id="PF13531">
    <property type="entry name" value="SBP_bac_11"/>
    <property type="match status" value="1"/>
</dbReference>
<dbReference type="GO" id="GO:0015689">
    <property type="term" value="P:molybdate ion transport"/>
    <property type="evidence" value="ECO:0007669"/>
    <property type="project" value="InterPro"/>
</dbReference>
<evidence type="ECO:0000256" key="2">
    <source>
        <dbReference type="ARBA" id="ARBA00022723"/>
    </source>
</evidence>
<comment type="caution">
    <text evidence="6">The sequence shown here is derived from an EMBL/GenBank/DDBJ whole genome shotgun (WGS) entry which is preliminary data.</text>
</comment>
<protein>
    <submittedName>
        <fullName evidence="6">Molybdate ABC transporter substrate-binding protein</fullName>
    </submittedName>
</protein>
<dbReference type="PANTHER" id="PTHR30632">
    <property type="entry name" value="MOLYBDATE-BINDING PERIPLASMIC PROTEIN"/>
    <property type="match status" value="1"/>
</dbReference>
<evidence type="ECO:0000313" key="7">
    <source>
        <dbReference type="Proteomes" id="UP000886879"/>
    </source>
</evidence>
<keyword evidence="3 5" id="KW-0732">Signal</keyword>
<name>A0A9D0YT41_9FIRM</name>
<feature type="binding site" evidence="4">
    <location>
        <position position="69"/>
    </location>
    <ligand>
        <name>molybdate</name>
        <dbReference type="ChEBI" id="CHEBI:36264"/>
    </ligand>
</feature>
<dbReference type="Gene3D" id="3.40.190.10">
    <property type="entry name" value="Periplasmic binding protein-like II"/>
    <property type="match status" value="2"/>
</dbReference>
<dbReference type="AlphaFoldDB" id="A0A9D0YT41"/>
<feature type="binding site" evidence="4">
    <location>
        <position position="189"/>
    </location>
    <ligand>
        <name>molybdate</name>
        <dbReference type="ChEBI" id="CHEBI:36264"/>
    </ligand>
</feature>
<comment type="similarity">
    <text evidence="1">Belongs to the bacterial solute-binding protein ModA family.</text>
</comment>
<dbReference type="SUPFAM" id="SSF53850">
    <property type="entry name" value="Periplasmic binding protein-like II"/>
    <property type="match status" value="1"/>
</dbReference>
<gene>
    <name evidence="6" type="primary">modA</name>
    <name evidence="6" type="ORF">IAD31_08465</name>
</gene>
<dbReference type="PIRSF" id="PIRSF004846">
    <property type="entry name" value="ModA"/>
    <property type="match status" value="1"/>
</dbReference>
<reference evidence="6" key="1">
    <citation type="submission" date="2020-10" db="EMBL/GenBank/DDBJ databases">
        <authorList>
            <person name="Gilroy R."/>
        </authorList>
    </citation>
    <scope>NUCLEOTIDE SEQUENCE</scope>
    <source>
        <strain evidence="6">ChiGjej2B2-12916</strain>
    </source>
</reference>
<reference evidence="6" key="2">
    <citation type="journal article" date="2021" name="PeerJ">
        <title>Extensive microbial diversity within the chicken gut microbiome revealed by metagenomics and culture.</title>
        <authorList>
            <person name="Gilroy R."/>
            <person name="Ravi A."/>
            <person name="Getino M."/>
            <person name="Pursley I."/>
            <person name="Horton D.L."/>
            <person name="Alikhan N.F."/>
            <person name="Baker D."/>
            <person name="Gharbi K."/>
            <person name="Hall N."/>
            <person name="Watson M."/>
            <person name="Adriaenssens E.M."/>
            <person name="Foster-Nyarko E."/>
            <person name="Jarju S."/>
            <person name="Secka A."/>
            <person name="Antonio M."/>
            <person name="Oren A."/>
            <person name="Chaudhuri R.R."/>
            <person name="La Ragione R."/>
            <person name="Hildebrand F."/>
            <person name="Pallen M.J."/>
        </authorList>
    </citation>
    <scope>NUCLEOTIDE SEQUENCE</scope>
    <source>
        <strain evidence="6">ChiGjej2B2-12916</strain>
    </source>
</reference>
<dbReference type="GO" id="GO:0046872">
    <property type="term" value="F:metal ion binding"/>
    <property type="evidence" value="ECO:0007669"/>
    <property type="project" value="UniProtKB-KW"/>
</dbReference>